<dbReference type="EMBL" id="RCHS01003817">
    <property type="protein sequence ID" value="RMX39424.1"/>
    <property type="molecule type" value="Genomic_DNA"/>
</dbReference>
<evidence type="ECO:0000313" key="3">
    <source>
        <dbReference type="Proteomes" id="UP000275408"/>
    </source>
</evidence>
<comment type="caution">
    <text evidence="2">The sequence shown here is derived from an EMBL/GenBank/DDBJ whole genome shotgun (WGS) entry which is preliminary data.</text>
</comment>
<reference evidence="2 3" key="1">
    <citation type="journal article" date="2018" name="Sci. Rep.">
        <title>Comparative analysis of the Pocillopora damicornis genome highlights role of immune system in coral evolution.</title>
        <authorList>
            <person name="Cunning R."/>
            <person name="Bay R.A."/>
            <person name="Gillette P."/>
            <person name="Baker A.C."/>
            <person name="Traylor-Knowles N."/>
        </authorList>
    </citation>
    <scope>NUCLEOTIDE SEQUENCE [LARGE SCALE GENOMIC DNA]</scope>
    <source>
        <strain evidence="2">RSMAS</strain>
        <tissue evidence="2">Whole animal</tissue>
    </source>
</reference>
<evidence type="ECO:0000256" key="1">
    <source>
        <dbReference type="SAM" id="Phobius"/>
    </source>
</evidence>
<accession>A0A3M6TDX4</accession>
<keyword evidence="3" id="KW-1185">Reference proteome</keyword>
<dbReference type="OrthoDB" id="5955857at2759"/>
<feature type="transmembrane region" description="Helical" evidence="1">
    <location>
        <begin position="68"/>
        <end position="89"/>
    </location>
</feature>
<evidence type="ECO:0000313" key="2">
    <source>
        <dbReference type="EMBL" id="RMX39424.1"/>
    </source>
</evidence>
<dbReference type="AlphaFoldDB" id="A0A3M6TDX4"/>
<sequence length="117" mass="12895">MAGTEGDTAYVPLKISFIVPIMITSIARPFTILPNVLVIKSVKTTTRPRSSRNILPSCVKRAGTLENFFSSTLAVLTTAPCLHLMLVTFERLMAIKFTMQYSNFIAGRNLKTAVMVV</sequence>
<protein>
    <submittedName>
        <fullName evidence="2">Uncharacterized protein</fullName>
    </submittedName>
</protein>
<organism evidence="2 3">
    <name type="scientific">Pocillopora damicornis</name>
    <name type="common">Cauliflower coral</name>
    <name type="synonym">Millepora damicornis</name>
    <dbReference type="NCBI Taxonomy" id="46731"/>
    <lineage>
        <taxon>Eukaryota</taxon>
        <taxon>Metazoa</taxon>
        <taxon>Cnidaria</taxon>
        <taxon>Anthozoa</taxon>
        <taxon>Hexacorallia</taxon>
        <taxon>Scleractinia</taxon>
        <taxon>Astrocoeniina</taxon>
        <taxon>Pocilloporidae</taxon>
        <taxon>Pocillopora</taxon>
    </lineage>
</organism>
<keyword evidence="1" id="KW-0472">Membrane</keyword>
<proteinExistence type="predicted"/>
<keyword evidence="1" id="KW-0812">Transmembrane</keyword>
<gene>
    <name evidence="2" type="ORF">pdam_00005950</name>
</gene>
<keyword evidence="1" id="KW-1133">Transmembrane helix</keyword>
<name>A0A3M6TDX4_POCDA</name>
<dbReference type="Proteomes" id="UP000275408">
    <property type="component" value="Unassembled WGS sequence"/>
</dbReference>